<feature type="domain" description="RING-type" evidence="15">
    <location>
        <begin position="926"/>
        <end position="971"/>
    </location>
</feature>
<dbReference type="InterPro" id="IPR014001">
    <property type="entry name" value="Helicase_ATP-bd"/>
</dbReference>
<evidence type="ECO:0000313" key="18">
    <source>
        <dbReference type="EMBL" id="KZT37604.1"/>
    </source>
</evidence>
<dbReference type="CDD" id="cd18793">
    <property type="entry name" value="SF2_C_SNF"/>
    <property type="match status" value="1"/>
</dbReference>
<keyword evidence="3" id="KW-0479">Metal-binding</keyword>
<evidence type="ECO:0000256" key="11">
    <source>
        <dbReference type="ARBA" id="ARBA00023204"/>
    </source>
</evidence>
<dbReference type="Pfam" id="PF00176">
    <property type="entry name" value="SNF2-rel_dom"/>
    <property type="match status" value="1"/>
</dbReference>
<dbReference type="STRING" id="1314776.A0A166CLW3"/>
<evidence type="ECO:0000256" key="12">
    <source>
        <dbReference type="ARBA" id="ARBA00023242"/>
    </source>
</evidence>
<feature type="region of interest" description="Disordered" evidence="14">
    <location>
        <begin position="986"/>
        <end position="1007"/>
    </location>
</feature>
<keyword evidence="12" id="KW-0539">Nucleus</keyword>
<evidence type="ECO:0000259" key="17">
    <source>
        <dbReference type="PROSITE" id="PS51194"/>
    </source>
</evidence>
<sequence>MDGVLASILPLLRPDSKSKMSDPEAFRKKQVLFLRGDSEDEDERRPQLPPDDTSLAPADADPPASSADEAMQVDDELKSKETPVVTDNVEDVNNEPPETEELEAPKEPAKRKPNFFVDSDDEEEEKKPEELPLFPPLPQPSPPPRKKARLDPNEPTPPPIIRAAYLGEFIVDNAFATLSGKGNIKPGDTIHIMRDYPHDPRAPVIKEGSSSNTKNGKGMQQSKLEFTAKSSIKPMKKEKTAIMRFENTKRIEIGRFPPAVSEWMAKLIDLDVIHFQGCTVVDCPPKLRLGSHILLSIKVFIQPSAFKNHITIDDDAPRAAFQEDKETEGEKSLRARKAALLALFKTVGLRPNKSSALGKSAAQLQEDDMEKMVKMTNEPKTPDHMSSAEASDDEGVSGLTDAEDDVAVDEENDEEELTDNQLNVIYRKAQQNDQSMIEMEPPAEFALTLRGYQKQALHWMSSMELGTAGREVKSLHPLWEEYIFPPEPGDDGLIDLTLEEDNYFYFNPYSGELTLDFPRSERTCRGGILADGKLFIARLRRRAYVLSLSSLGMGKTIQMISLILTNRTYPPELEEADQELAAKNKKPLRLGNAFEVLGDRAPRKRTNSTLIIAPTSLLNQWETEIQRACEKGTLKTLVWHGSTRLDLEDALEDGEGVDVVITSYGVLGSEWSKQRRSRTNYRSSLFKTEWLRIVLDEAHHTKSRTSISARAVYDLSSKWRWALTGTPIVNRLEDLYSLLKFLDFTPWSSYSFFRSFITIPFTKRDPKAVEIVQVILENVLLRREKTMRDKNGKMIVELPEKEVAVDYLEFSDLERKIYDSIYGEVKSNFDRLNARGLIGKNYTHILAMIMKLRRAVLHPSLVTAKEAHDSQDSDDEIVEVKDVKSIALEEMIKRFASGDTKTGSSSTDKFAQAALKELAEQEEQECRICLTVKDDNVLIPECFHSCCKDCILSYLAKCRENKEVGNCPMCRRAPLKETDLLDVVRHKSDQSGPSNDDGDDGAEGSSSTDIVLRRNDFQSSTKLNALMQHLKRIRDQDPCFKAVVFSQFTSFLDLIEIVLKRDRFDYERFDGTMSIKQKKAAVDRFTASSRKPKIFVVSLKAGGVGLNLTTANHVFMMDCWWNAAVESQAVDRVHRIGQNKTVYVRQFLISRTIEGRILKIQKRKTAIVKEAFRGRGAGANQESLENLKIMFDDDDDDGVVEK</sequence>
<keyword evidence="4" id="KW-0547">Nucleotide-binding</keyword>
<dbReference type="PROSITE" id="PS51192">
    <property type="entry name" value="HELICASE_ATP_BIND_1"/>
    <property type="match status" value="1"/>
</dbReference>
<protein>
    <recommendedName>
        <fullName evidence="20">DNA repair protein RAD5</fullName>
    </recommendedName>
</protein>
<accession>A0A166CLW3</accession>
<dbReference type="EMBL" id="KV428080">
    <property type="protein sequence ID" value="KZT37604.1"/>
    <property type="molecule type" value="Genomic_DNA"/>
</dbReference>
<evidence type="ECO:0000256" key="2">
    <source>
        <dbReference type="ARBA" id="ARBA00007025"/>
    </source>
</evidence>
<keyword evidence="10" id="KW-0067">ATP-binding</keyword>
<dbReference type="CDD" id="cd18008">
    <property type="entry name" value="DEXDc_SHPRH-like"/>
    <property type="match status" value="1"/>
</dbReference>
<evidence type="ECO:0000256" key="10">
    <source>
        <dbReference type="ARBA" id="ARBA00022840"/>
    </source>
</evidence>
<feature type="compositionally biased region" description="Polar residues" evidence="14">
    <location>
        <begin position="208"/>
        <end position="221"/>
    </location>
</feature>
<feature type="compositionally biased region" description="Pro residues" evidence="14">
    <location>
        <begin position="133"/>
        <end position="143"/>
    </location>
</feature>
<feature type="domain" description="Helicase C-terminal" evidence="17">
    <location>
        <begin position="1025"/>
        <end position="1176"/>
    </location>
</feature>
<dbReference type="InterPro" id="IPR013083">
    <property type="entry name" value="Znf_RING/FYVE/PHD"/>
</dbReference>
<evidence type="ECO:0000256" key="1">
    <source>
        <dbReference type="ARBA" id="ARBA00004123"/>
    </source>
</evidence>
<name>A0A166CLW3_9AGAM</name>
<feature type="region of interest" description="Disordered" evidence="14">
    <location>
        <begin position="200"/>
        <end position="221"/>
    </location>
</feature>
<keyword evidence="9" id="KW-0862">Zinc</keyword>
<evidence type="ECO:0000259" key="15">
    <source>
        <dbReference type="PROSITE" id="PS50089"/>
    </source>
</evidence>
<keyword evidence="6 13" id="KW-0863">Zinc-finger</keyword>
<evidence type="ECO:0000256" key="4">
    <source>
        <dbReference type="ARBA" id="ARBA00022741"/>
    </source>
</evidence>
<dbReference type="GO" id="GO:0008270">
    <property type="term" value="F:zinc ion binding"/>
    <property type="evidence" value="ECO:0007669"/>
    <property type="project" value="UniProtKB-KW"/>
</dbReference>
<feature type="region of interest" description="Disordered" evidence="14">
    <location>
        <begin position="377"/>
        <end position="399"/>
    </location>
</feature>
<dbReference type="InterPro" id="IPR049730">
    <property type="entry name" value="SNF2/RAD54-like_C"/>
</dbReference>
<dbReference type="GO" id="GO:0006281">
    <property type="term" value="P:DNA repair"/>
    <property type="evidence" value="ECO:0007669"/>
    <property type="project" value="UniProtKB-KW"/>
</dbReference>
<dbReference type="PANTHER" id="PTHR45626">
    <property type="entry name" value="TRANSCRIPTION TERMINATION FACTOR 2-RELATED"/>
    <property type="match status" value="1"/>
</dbReference>
<reference evidence="18 19" key="1">
    <citation type="journal article" date="2016" name="Mol. Biol. Evol.">
        <title>Comparative Genomics of Early-Diverging Mushroom-Forming Fungi Provides Insights into the Origins of Lignocellulose Decay Capabilities.</title>
        <authorList>
            <person name="Nagy L.G."/>
            <person name="Riley R."/>
            <person name="Tritt A."/>
            <person name="Adam C."/>
            <person name="Daum C."/>
            <person name="Floudas D."/>
            <person name="Sun H."/>
            <person name="Yadav J.S."/>
            <person name="Pangilinan J."/>
            <person name="Larsson K.H."/>
            <person name="Matsuura K."/>
            <person name="Barry K."/>
            <person name="Labutti K."/>
            <person name="Kuo R."/>
            <person name="Ohm R.A."/>
            <person name="Bhattacharya S.S."/>
            <person name="Shirouzu T."/>
            <person name="Yoshinaga Y."/>
            <person name="Martin F.M."/>
            <person name="Grigoriev I.V."/>
            <person name="Hibbett D.S."/>
        </authorList>
    </citation>
    <scope>NUCLEOTIDE SEQUENCE [LARGE SCALE GENOMIC DNA]</scope>
    <source>
        <strain evidence="18 19">HHB10207 ss-3</strain>
    </source>
</reference>
<gene>
    <name evidence="18" type="ORF">SISSUDRAFT_1062702</name>
</gene>
<evidence type="ECO:0000256" key="3">
    <source>
        <dbReference type="ARBA" id="ARBA00022723"/>
    </source>
</evidence>
<dbReference type="InterPro" id="IPR001841">
    <property type="entry name" value="Znf_RING"/>
</dbReference>
<dbReference type="InterPro" id="IPR001650">
    <property type="entry name" value="Helicase_C-like"/>
</dbReference>
<dbReference type="Gene3D" id="3.40.50.300">
    <property type="entry name" value="P-loop containing nucleotide triphosphate hydrolases"/>
    <property type="match status" value="2"/>
</dbReference>
<keyword evidence="19" id="KW-1185">Reference proteome</keyword>
<dbReference type="PANTHER" id="PTHR45626:SF22">
    <property type="entry name" value="DNA REPAIR PROTEIN RAD5"/>
    <property type="match status" value="1"/>
</dbReference>
<evidence type="ECO:0000259" key="16">
    <source>
        <dbReference type="PROSITE" id="PS51192"/>
    </source>
</evidence>
<dbReference type="InterPro" id="IPR014905">
    <property type="entry name" value="HIRAN"/>
</dbReference>
<keyword evidence="11" id="KW-0234">DNA repair</keyword>
<organism evidence="18 19">
    <name type="scientific">Sistotremastrum suecicum HHB10207 ss-3</name>
    <dbReference type="NCBI Taxonomy" id="1314776"/>
    <lineage>
        <taxon>Eukaryota</taxon>
        <taxon>Fungi</taxon>
        <taxon>Dikarya</taxon>
        <taxon>Basidiomycota</taxon>
        <taxon>Agaricomycotina</taxon>
        <taxon>Agaricomycetes</taxon>
        <taxon>Sistotremastrales</taxon>
        <taxon>Sistotremastraceae</taxon>
        <taxon>Sistotremastrum</taxon>
    </lineage>
</organism>
<dbReference type="InterPro" id="IPR018957">
    <property type="entry name" value="Znf_C3HC4_RING-type"/>
</dbReference>
<feature type="compositionally biased region" description="Low complexity" evidence="14">
    <location>
        <begin position="50"/>
        <end position="68"/>
    </location>
</feature>
<evidence type="ECO:0000256" key="9">
    <source>
        <dbReference type="ARBA" id="ARBA00022833"/>
    </source>
</evidence>
<dbReference type="PROSITE" id="PS50089">
    <property type="entry name" value="ZF_RING_2"/>
    <property type="match status" value="1"/>
</dbReference>
<evidence type="ECO:0008006" key="20">
    <source>
        <dbReference type="Google" id="ProtNLM"/>
    </source>
</evidence>
<evidence type="ECO:0000256" key="7">
    <source>
        <dbReference type="ARBA" id="ARBA00022801"/>
    </source>
</evidence>
<feature type="compositionally biased region" description="Acidic residues" evidence="14">
    <location>
        <begin position="88"/>
        <end position="102"/>
    </location>
</feature>
<dbReference type="OrthoDB" id="448448at2759"/>
<dbReference type="Proteomes" id="UP000076798">
    <property type="component" value="Unassembled WGS sequence"/>
</dbReference>
<dbReference type="PROSITE" id="PS51194">
    <property type="entry name" value="HELICASE_CTER"/>
    <property type="match status" value="1"/>
</dbReference>
<keyword evidence="8" id="KW-0347">Helicase</keyword>
<feature type="compositionally biased region" description="Basic and acidic residues" evidence="14">
    <location>
        <begin position="14"/>
        <end position="27"/>
    </location>
</feature>
<dbReference type="InterPro" id="IPR038718">
    <property type="entry name" value="SNF2-like_sf"/>
</dbReference>
<dbReference type="GO" id="GO:0016818">
    <property type="term" value="F:hydrolase activity, acting on acid anhydrides, in phosphorus-containing anhydrides"/>
    <property type="evidence" value="ECO:0007669"/>
    <property type="project" value="InterPro"/>
</dbReference>
<dbReference type="SUPFAM" id="SSF57850">
    <property type="entry name" value="RING/U-box"/>
    <property type="match status" value="1"/>
</dbReference>
<dbReference type="SMART" id="SM00184">
    <property type="entry name" value="RING"/>
    <property type="match status" value="1"/>
</dbReference>
<evidence type="ECO:0000256" key="5">
    <source>
        <dbReference type="ARBA" id="ARBA00022763"/>
    </source>
</evidence>
<evidence type="ECO:0000256" key="8">
    <source>
        <dbReference type="ARBA" id="ARBA00022806"/>
    </source>
</evidence>
<dbReference type="GO" id="GO:0003676">
    <property type="term" value="F:nucleic acid binding"/>
    <property type="evidence" value="ECO:0007669"/>
    <property type="project" value="InterPro"/>
</dbReference>
<dbReference type="Pfam" id="PF00097">
    <property type="entry name" value="zf-C3HC4"/>
    <property type="match status" value="1"/>
</dbReference>
<comment type="subcellular location">
    <subcellularLocation>
        <location evidence="1">Nucleus</location>
    </subcellularLocation>
</comment>
<dbReference type="Gene3D" id="3.30.40.10">
    <property type="entry name" value="Zinc/RING finger domain, C3HC4 (zinc finger)"/>
    <property type="match status" value="1"/>
</dbReference>
<dbReference type="InterPro" id="IPR050628">
    <property type="entry name" value="SNF2_RAD54_helicase_TF"/>
</dbReference>
<evidence type="ECO:0000256" key="14">
    <source>
        <dbReference type="SAM" id="MobiDB-lite"/>
    </source>
</evidence>
<dbReference type="Gene3D" id="3.40.50.10810">
    <property type="entry name" value="Tandem AAA-ATPase domain"/>
    <property type="match status" value="1"/>
</dbReference>
<dbReference type="Pfam" id="PF00271">
    <property type="entry name" value="Helicase_C"/>
    <property type="match status" value="1"/>
</dbReference>
<feature type="compositionally biased region" description="Acidic residues" evidence="14">
    <location>
        <begin position="390"/>
        <end position="399"/>
    </location>
</feature>
<dbReference type="AlphaFoldDB" id="A0A166CLW3"/>
<evidence type="ECO:0000256" key="6">
    <source>
        <dbReference type="ARBA" id="ARBA00022771"/>
    </source>
</evidence>
<dbReference type="InterPro" id="IPR000330">
    <property type="entry name" value="SNF2_N"/>
</dbReference>
<evidence type="ECO:0000313" key="19">
    <source>
        <dbReference type="Proteomes" id="UP000076798"/>
    </source>
</evidence>
<dbReference type="GO" id="GO:0008094">
    <property type="term" value="F:ATP-dependent activity, acting on DNA"/>
    <property type="evidence" value="ECO:0007669"/>
    <property type="project" value="TreeGrafter"/>
</dbReference>
<evidence type="ECO:0000256" key="13">
    <source>
        <dbReference type="PROSITE-ProRule" id="PRU00175"/>
    </source>
</evidence>
<dbReference type="GO" id="GO:0005634">
    <property type="term" value="C:nucleus"/>
    <property type="evidence" value="ECO:0007669"/>
    <property type="project" value="UniProtKB-SubCell"/>
</dbReference>
<dbReference type="GO" id="GO:0004386">
    <property type="term" value="F:helicase activity"/>
    <property type="evidence" value="ECO:0007669"/>
    <property type="project" value="UniProtKB-KW"/>
</dbReference>
<keyword evidence="7" id="KW-0378">Hydrolase</keyword>
<feature type="region of interest" description="Disordered" evidence="14">
    <location>
        <begin position="1"/>
        <end position="156"/>
    </location>
</feature>
<dbReference type="SUPFAM" id="SSF52540">
    <property type="entry name" value="P-loop containing nucleoside triphosphate hydrolases"/>
    <property type="match status" value="2"/>
</dbReference>
<proteinExistence type="inferred from homology"/>
<dbReference type="GO" id="GO:0005524">
    <property type="term" value="F:ATP binding"/>
    <property type="evidence" value="ECO:0007669"/>
    <property type="project" value="UniProtKB-KW"/>
</dbReference>
<dbReference type="SMART" id="SM00490">
    <property type="entry name" value="HELICc"/>
    <property type="match status" value="1"/>
</dbReference>
<dbReference type="SMART" id="SM00487">
    <property type="entry name" value="DEXDc"/>
    <property type="match status" value="1"/>
</dbReference>
<dbReference type="Pfam" id="PF08797">
    <property type="entry name" value="HIRAN"/>
    <property type="match status" value="1"/>
</dbReference>
<keyword evidence="5" id="KW-0227">DNA damage</keyword>
<comment type="similarity">
    <text evidence="2">Belongs to the SNF2/RAD54 helicase family.</text>
</comment>
<feature type="domain" description="Helicase ATP-binding" evidence="16">
    <location>
        <begin position="536"/>
        <end position="745"/>
    </location>
</feature>
<dbReference type="InterPro" id="IPR027417">
    <property type="entry name" value="P-loop_NTPase"/>
</dbReference>